<keyword evidence="4 14" id="KW-0963">Cytoplasm</keyword>
<evidence type="ECO:0000256" key="4">
    <source>
        <dbReference type="ARBA" id="ARBA00022490"/>
    </source>
</evidence>
<feature type="domain" description="Mur ligase N-terminal catalytic" evidence="16">
    <location>
        <begin position="12"/>
        <end position="114"/>
    </location>
</feature>
<comment type="pathway">
    <text evidence="2 14">Cell wall biogenesis; peptidoglycan biosynthesis.</text>
</comment>
<keyword evidence="5 14" id="KW-0436">Ligase</keyword>
<accession>A0AAU8FV85</accession>
<keyword evidence="9 14" id="KW-0133">Cell shape</keyword>
<evidence type="ECO:0000256" key="1">
    <source>
        <dbReference type="ARBA" id="ARBA00004496"/>
    </source>
</evidence>
<evidence type="ECO:0000256" key="13">
    <source>
        <dbReference type="ARBA" id="ARBA00047833"/>
    </source>
</evidence>
<dbReference type="InterPro" id="IPR013221">
    <property type="entry name" value="Mur_ligase_cen"/>
</dbReference>
<dbReference type="GO" id="GO:0051301">
    <property type="term" value="P:cell division"/>
    <property type="evidence" value="ECO:0007669"/>
    <property type="project" value="UniProtKB-KW"/>
</dbReference>
<evidence type="ECO:0000256" key="5">
    <source>
        <dbReference type="ARBA" id="ARBA00022598"/>
    </source>
</evidence>
<feature type="domain" description="Mur ligase C-terminal" evidence="17">
    <location>
        <begin position="323"/>
        <end position="448"/>
    </location>
</feature>
<keyword evidence="15" id="KW-1133">Transmembrane helix</keyword>
<dbReference type="GO" id="GO:0005524">
    <property type="term" value="F:ATP binding"/>
    <property type="evidence" value="ECO:0007669"/>
    <property type="project" value="UniProtKB-UniRule"/>
</dbReference>
<keyword evidence="15" id="KW-0812">Transmembrane</keyword>
<dbReference type="Gene3D" id="3.90.190.20">
    <property type="entry name" value="Mur ligase, C-terminal domain"/>
    <property type="match status" value="1"/>
</dbReference>
<dbReference type="InterPro" id="IPR005758">
    <property type="entry name" value="UDP-N-AcMur_Ala_ligase_MurC"/>
</dbReference>
<dbReference type="NCBIfam" id="TIGR01082">
    <property type="entry name" value="murC"/>
    <property type="match status" value="1"/>
</dbReference>
<organism evidence="19">
    <name type="scientific">Dyadobacter sp. 676</name>
    <dbReference type="NCBI Taxonomy" id="3088362"/>
    <lineage>
        <taxon>Bacteria</taxon>
        <taxon>Pseudomonadati</taxon>
        <taxon>Bacteroidota</taxon>
        <taxon>Cytophagia</taxon>
        <taxon>Cytophagales</taxon>
        <taxon>Spirosomataceae</taxon>
        <taxon>Dyadobacter</taxon>
    </lineage>
</organism>
<evidence type="ECO:0000313" key="19">
    <source>
        <dbReference type="EMBL" id="XCH27734.1"/>
    </source>
</evidence>
<evidence type="ECO:0000256" key="2">
    <source>
        <dbReference type="ARBA" id="ARBA00004752"/>
    </source>
</evidence>
<name>A0AAU8FV85_9BACT</name>
<dbReference type="Gene3D" id="3.40.1190.10">
    <property type="entry name" value="Mur-like, catalytic domain"/>
    <property type="match status" value="1"/>
</dbReference>
<dbReference type="EC" id="6.3.2.8" evidence="3 14"/>
<dbReference type="AlphaFoldDB" id="A0AAU8FV85"/>
<proteinExistence type="inferred from homology"/>
<dbReference type="Pfam" id="PF08245">
    <property type="entry name" value="Mur_ligase_M"/>
    <property type="match status" value="1"/>
</dbReference>
<evidence type="ECO:0000256" key="3">
    <source>
        <dbReference type="ARBA" id="ARBA00012211"/>
    </source>
</evidence>
<dbReference type="Pfam" id="PF02875">
    <property type="entry name" value="Mur_ligase_C"/>
    <property type="match status" value="1"/>
</dbReference>
<dbReference type="GO" id="GO:0009252">
    <property type="term" value="P:peptidoglycan biosynthetic process"/>
    <property type="evidence" value="ECO:0007669"/>
    <property type="project" value="UniProtKB-UniRule"/>
</dbReference>
<evidence type="ECO:0000259" key="16">
    <source>
        <dbReference type="Pfam" id="PF01225"/>
    </source>
</evidence>
<dbReference type="HAMAP" id="MF_00046">
    <property type="entry name" value="MurC"/>
    <property type="match status" value="1"/>
</dbReference>
<evidence type="ECO:0000256" key="8">
    <source>
        <dbReference type="ARBA" id="ARBA00022840"/>
    </source>
</evidence>
<dbReference type="GO" id="GO:0008763">
    <property type="term" value="F:UDP-N-acetylmuramate-L-alanine ligase activity"/>
    <property type="evidence" value="ECO:0007669"/>
    <property type="project" value="UniProtKB-UniRule"/>
</dbReference>
<dbReference type="GO" id="GO:0071555">
    <property type="term" value="P:cell wall organization"/>
    <property type="evidence" value="ECO:0007669"/>
    <property type="project" value="UniProtKB-KW"/>
</dbReference>
<dbReference type="SUPFAM" id="SSF51984">
    <property type="entry name" value="MurCD N-terminal domain"/>
    <property type="match status" value="1"/>
</dbReference>
<evidence type="ECO:0000256" key="10">
    <source>
        <dbReference type="ARBA" id="ARBA00022984"/>
    </source>
</evidence>
<evidence type="ECO:0000256" key="15">
    <source>
        <dbReference type="SAM" id="Phobius"/>
    </source>
</evidence>
<comment type="similarity">
    <text evidence="14">Belongs to the MurCDEF family.</text>
</comment>
<keyword evidence="7 14" id="KW-0547">Nucleotide-binding</keyword>
<evidence type="ECO:0000259" key="17">
    <source>
        <dbReference type="Pfam" id="PF02875"/>
    </source>
</evidence>
<dbReference type="InterPro" id="IPR004101">
    <property type="entry name" value="Mur_ligase_C"/>
</dbReference>
<comment type="catalytic activity">
    <reaction evidence="13 14">
        <text>UDP-N-acetyl-alpha-D-muramate + L-alanine + ATP = UDP-N-acetyl-alpha-D-muramoyl-L-alanine + ADP + phosphate + H(+)</text>
        <dbReference type="Rhea" id="RHEA:23372"/>
        <dbReference type="ChEBI" id="CHEBI:15378"/>
        <dbReference type="ChEBI" id="CHEBI:30616"/>
        <dbReference type="ChEBI" id="CHEBI:43474"/>
        <dbReference type="ChEBI" id="CHEBI:57972"/>
        <dbReference type="ChEBI" id="CHEBI:70757"/>
        <dbReference type="ChEBI" id="CHEBI:83898"/>
        <dbReference type="ChEBI" id="CHEBI:456216"/>
        <dbReference type="EC" id="6.3.2.8"/>
    </reaction>
</comment>
<sequence>MMSSSVTNWKYIYFVGIGGIGMSALARWFKANGFEVAGYDKTMTPLVGKLIEEGIPVTLEDEVSAIPAEFTADSQQTLVVYTPAVPVRHKQMHYFRDGNFMILKRSQVLGILTQNLRTIGVAGTHGKTTTSSLIAHILRHAHVNSTAFLGGITQNYGTNLLLNEPTDRLEEVFCVVEADEFDRSFLTLFPEIAIVTSTDADHLDIYGKHEAVLESFRDYVSQVDEHGALFMREGLEIADSCKAKVFTYSLNSGPYRSANIRIENARFVFDLIYPDGVIGGIAMKIPGYHNIENSIAASAVALYIGVEPEKIMEALESYGGVKRRFEYQVEEEGKVYIDDYAHHPTEIEAFLSSVKGLYPGRHVTAIFQPHLFTRTRDFADGFAESLSLADRLLLLDIYPARELPIEGVDSRMILDKVTAADKQLVAKEEVLQLLKELNTDIVVTIGAGDIDTLVGPIKNLLQKTVANN</sequence>
<evidence type="ECO:0000256" key="12">
    <source>
        <dbReference type="ARBA" id="ARBA00023316"/>
    </source>
</evidence>
<evidence type="ECO:0000256" key="7">
    <source>
        <dbReference type="ARBA" id="ARBA00022741"/>
    </source>
</evidence>
<keyword evidence="12 14" id="KW-0961">Cell wall biogenesis/degradation</keyword>
<protein>
    <recommendedName>
        <fullName evidence="3 14">UDP-N-acetylmuramate--L-alanine ligase</fullName>
        <ecNumber evidence="3 14">6.3.2.8</ecNumber>
    </recommendedName>
    <alternativeName>
        <fullName evidence="14">UDP-N-acetylmuramoyl-L-alanine synthetase</fullName>
    </alternativeName>
</protein>
<comment type="subcellular location">
    <subcellularLocation>
        <location evidence="1 14">Cytoplasm</location>
    </subcellularLocation>
</comment>
<keyword evidence="15" id="KW-0472">Membrane</keyword>
<feature type="binding site" evidence="14">
    <location>
        <begin position="123"/>
        <end position="129"/>
    </location>
    <ligand>
        <name>ATP</name>
        <dbReference type="ChEBI" id="CHEBI:30616"/>
    </ligand>
</feature>
<dbReference type="InterPro" id="IPR050061">
    <property type="entry name" value="MurCDEF_pg_biosynth"/>
</dbReference>
<dbReference type="GO" id="GO:0005737">
    <property type="term" value="C:cytoplasm"/>
    <property type="evidence" value="ECO:0007669"/>
    <property type="project" value="UniProtKB-SubCell"/>
</dbReference>
<dbReference type="GO" id="GO:0008360">
    <property type="term" value="P:regulation of cell shape"/>
    <property type="evidence" value="ECO:0007669"/>
    <property type="project" value="UniProtKB-KW"/>
</dbReference>
<comment type="function">
    <text evidence="14">Cell wall formation.</text>
</comment>
<dbReference type="PANTHER" id="PTHR43445:SF3">
    <property type="entry name" value="UDP-N-ACETYLMURAMATE--L-ALANINE LIGASE"/>
    <property type="match status" value="1"/>
</dbReference>
<gene>
    <name evidence="14 19" type="primary">murC</name>
    <name evidence="19" type="ORF">ABV298_15565</name>
</gene>
<dbReference type="RefSeq" id="WP_353722981.1">
    <property type="nucleotide sequence ID" value="NZ_CP159289.1"/>
</dbReference>
<evidence type="ECO:0000256" key="14">
    <source>
        <dbReference type="HAMAP-Rule" id="MF_00046"/>
    </source>
</evidence>
<dbReference type="Pfam" id="PF01225">
    <property type="entry name" value="Mur_ligase"/>
    <property type="match status" value="1"/>
</dbReference>
<evidence type="ECO:0000256" key="9">
    <source>
        <dbReference type="ARBA" id="ARBA00022960"/>
    </source>
</evidence>
<dbReference type="SUPFAM" id="SSF53623">
    <property type="entry name" value="MurD-like peptide ligases, catalytic domain"/>
    <property type="match status" value="1"/>
</dbReference>
<reference evidence="19" key="1">
    <citation type="submission" date="2024-06" db="EMBL/GenBank/DDBJ databases">
        <title>Sequencing and assembly of the genome of Dyadobacter sp. strain 676, a symbiont of Cyamopsis tetragonoloba.</title>
        <authorList>
            <person name="Guro P."/>
            <person name="Sazanova A."/>
            <person name="Kuznetsova I."/>
            <person name="Belimov A."/>
            <person name="Safronova V."/>
        </authorList>
    </citation>
    <scope>NUCLEOTIDE SEQUENCE</scope>
    <source>
        <strain evidence="19">676</strain>
    </source>
</reference>
<dbReference type="SUPFAM" id="SSF53244">
    <property type="entry name" value="MurD-like peptide ligases, peptide-binding domain"/>
    <property type="match status" value="1"/>
</dbReference>
<evidence type="ECO:0000256" key="6">
    <source>
        <dbReference type="ARBA" id="ARBA00022618"/>
    </source>
</evidence>
<dbReference type="InterPro" id="IPR000713">
    <property type="entry name" value="Mur_ligase_N"/>
</dbReference>
<evidence type="ECO:0000256" key="11">
    <source>
        <dbReference type="ARBA" id="ARBA00023306"/>
    </source>
</evidence>
<dbReference type="InterPro" id="IPR036565">
    <property type="entry name" value="Mur-like_cat_sf"/>
</dbReference>
<feature type="domain" description="Mur ligase central" evidence="18">
    <location>
        <begin position="121"/>
        <end position="301"/>
    </location>
</feature>
<dbReference type="Gene3D" id="3.40.50.720">
    <property type="entry name" value="NAD(P)-binding Rossmann-like Domain"/>
    <property type="match status" value="1"/>
</dbReference>
<keyword evidence="11 14" id="KW-0131">Cell cycle</keyword>
<keyword evidence="10 14" id="KW-0573">Peptidoglycan synthesis</keyword>
<keyword evidence="8 14" id="KW-0067">ATP-binding</keyword>
<dbReference type="PANTHER" id="PTHR43445">
    <property type="entry name" value="UDP-N-ACETYLMURAMATE--L-ALANINE LIGASE-RELATED"/>
    <property type="match status" value="1"/>
</dbReference>
<dbReference type="InterPro" id="IPR036615">
    <property type="entry name" value="Mur_ligase_C_dom_sf"/>
</dbReference>
<feature type="transmembrane region" description="Helical" evidence="15">
    <location>
        <begin position="12"/>
        <end position="29"/>
    </location>
</feature>
<dbReference type="EMBL" id="CP159289">
    <property type="protein sequence ID" value="XCH27734.1"/>
    <property type="molecule type" value="Genomic_DNA"/>
</dbReference>
<keyword evidence="6 14" id="KW-0132">Cell division</keyword>
<evidence type="ECO:0000259" key="18">
    <source>
        <dbReference type="Pfam" id="PF08245"/>
    </source>
</evidence>